<dbReference type="PANTHER" id="PTHR10000">
    <property type="entry name" value="PHOSPHOSERINE PHOSPHATASE"/>
    <property type="match status" value="1"/>
</dbReference>
<keyword evidence="1" id="KW-0378">Hydrolase</keyword>
<name>A0ABS2TIG0_9ACTO</name>
<gene>
    <name evidence="1" type="ORF">JVW63_07695</name>
</gene>
<organism evidence="1 2">
    <name type="scientific">Flaviflexus equikiangi</name>
    <dbReference type="NCBI Taxonomy" id="2758573"/>
    <lineage>
        <taxon>Bacteria</taxon>
        <taxon>Bacillati</taxon>
        <taxon>Actinomycetota</taxon>
        <taxon>Actinomycetes</taxon>
        <taxon>Actinomycetales</taxon>
        <taxon>Actinomycetaceae</taxon>
        <taxon>Flaviflexus</taxon>
    </lineage>
</organism>
<dbReference type="InterPro" id="IPR023214">
    <property type="entry name" value="HAD_sf"/>
</dbReference>
<dbReference type="GO" id="GO:0016787">
    <property type="term" value="F:hydrolase activity"/>
    <property type="evidence" value="ECO:0007669"/>
    <property type="project" value="UniProtKB-KW"/>
</dbReference>
<dbReference type="PANTHER" id="PTHR10000:SF8">
    <property type="entry name" value="HAD SUPERFAMILY HYDROLASE-LIKE, TYPE 3"/>
    <property type="match status" value="1"/>
</dbReference>
<comment type="caution">
    <text evidence="1">The sequence shown here is derived from an EMBL/GenBank/DDBJ whole genome shotgun (WGS) entry which is preliminary data.</text>
</comment>
<keyword evidence="2" id="KW-1185">Reference proteome</keyword>
<dbReference type="EMBL" id="JAFFJS010000004">
    <property type="protein sequence ID" value="MBM9433577.1"/>
    <property type="molecule type" value="Genomic_DNA"/>
</dbReference>
<dbReference type="Proteomes" id="UP000705983">
    <property type="component" value="Unassembled WGS sequence"/>
</dbReference>
<evidence type="ECO:0000313" key="2">
    <source>
        <dbReference type="Proteomes" id="UP000705983"/>
    </source>
</evidence>
<dbReference type="Gene3D" id="3.30.1240.10">
    <property type="match status" value="1"/>
</dbReference>
<dbReference type="RefSeq" id="WP_187996800.1">
    <property type="nucleotide sequence ID" value="NZ_JACEXG010000004.1"/>
</dbReference>
<evidence type="ECO:0000313" key="1">
    <source>
        <dbReference type="EMBL" id="MBM9433577.1"/>
    </source>
</evidence>
<sequence>MAQPLLHNLPPGIDECRAAVFDVDGTLAREDSTVSDGTIAALRRLADTGIAIIIATGRMAPAAVSILNRMGTSGYAIGCNGAITVHTDHADPVSVMPIEAAVYDRALDFCHSAGVDVAVFTPTTLVAERRGEAYRFVMESNEGMVPEIADLAAIPHADRLKFMIHVSHEQDGVVGPAIRQQFPGVMKTLPEYYEINEPGVSKWLGVSAALSDLGIAPHEVVGMGDSENDLSWLPQIGIPIAMENAFPNVKEVCSYEIGSNEVDSAAEFINRWAAVRESSLVRAVHQPGATQS</sequence>
<dbReference type="Gene3D" id="3.40.50.1000">
    <property type="entry name" value="HAD superfamily/HAD-like"/>
    <property type="match status" value="1"/>
</dbReference>
<dbReference type="SUPFAM" id="SSF56784">
    <property type="entry name" value="HAD-like"/>
    <property type="match status" value="1"/>
</dbReference>
<dbReference type="Pfam" id="PF08282">
    <property type="entry name" value="Hydrolase_3"/>
    <property type="match status" value="1"/>
</dbReference>
<reference evidence="2" key="1">
    <citation type="submission" date="2021-02" db="EMBL/GenBank/DDBJ databases">
        <title>Leucobacter sp. CX169.</title>
        <authorList>
            <person name="Cheng Y."/>
        </authorList>
    </citation>
    <scope>NUCLEOTIDE SEQUENCE [LARGE SCALE GENOMIC DNA]</scope>
    <source>
        <strain evidence="2">JY899</strain>
    </source>
</reference>
<protein>
    <submittedName>
        <fullName evidence="1">HAD family hydrolase</fullName>
    </submittedName>
</protein>
<proteinExistence type="predicted"/>
<dbReference type="InterPro" id="IPR036412">
    <property type="entry name" value="HAD-like_sf"/>
</dbReference>
<accession>A0ABS2TIG0</accession>